<dbReference type="RefSeq" id="WP_233473008.1">
    <property type="nucleotide sequence ID" value="NZ_BONS01000016.1"/>
</dbReference>
<dbReference type="SUPFAM" id="SSF142823">
    <property type="entry name" value="ComB-like"/>
    <property type="match status" value="1"/>
</dbReference>
<reference evidence="2" key="1">
    <citation type="submission" date="2020-11" db="EMBL/GenBank/DDBJ databases">
        <title>Sequencing the genomes of 1000 actinobacteria strains.</title>
        <authorList>
            <person name="Klenk H.-P."/>
        </authorList>
    </citation>
    <scope>NUCLEOTIDE SEQUENCE</scope>
    <source>
        <strain evidence="2">DSM 45356</strain>
    </source>
</reference>
<comment type="caution">
    <text evidence="2">The sequence shown here is derived from an EMBL/GenBank/DDBJ whole genome shotgun (WGS) entry which is preliminary data.</text>
</comment>
<dbReference type="InterPro" id="IPR036702">
    <property type="entry name" value="ComB-like_sf"/>
</dbReference>
<name>A0A8J7KWL2_9ACTN</name>
<evidence type="ECO:0000256" key="1">
    <source>
        <dbReference type="ARBA" id="ARBA00021948"/>
    </source>
</evidence>
<sequence>MISPYAQSGFRARFDWGLTGAGEVGAGAAIVAVVDVLSFTTSLTVAADQGIEVFPYRWRDDTAEAHARRHDAVLAVGRAQATEPGQVSLSPATIRRAKGITRLVLPSPNGSTIAQSLAASGSRVIGVSLRNADAAADWTAARLGARPEDVVAVVAAGERWADGSLRPAVEDLWGAGAFLSGLAGRGVGPLSPEAEAAAAAYRQVVGRIPELLAECAGGRELFDYGYPQDVAIAAEVDASTSVPVLTGYSFRAER</sequence>
<dbReference type="AlphaFoldDB" id="A0A8J7KWL2"/>
<protein>
    <recommendedName>
        <fullName evidence="1">Probable 2-phosphosulfolactate phosphatase</fullName>
    </recommendedName>
</protein>
<gene>
    <name evidence="2" type="ORF">IW245_002891</name>
</gene>
<proteinExistence type="predicted"/>
<accession>A0A8J7KWL2</accession>
<dbReference type="InterPro" id="IPR005238">
    <property type="entry name" value="ComB-like"/>
</dbReference>
<dbReference type="Gene3D" id="3.90.1560.10">
    <property type="entry name" value="ComB-like"/>
    <property type="match status" value="1"/>
</dbReference>
<keyword evidence="3" id="KW-1185">Reference proteome</keyword>
<dbReference type="GO" id="GO:0000287">
    <property type="term" value="F:magnesium ion binding"/>
    <property type="evidence" value="ECO:0007669"/>
    <property type="project" value="InterPro"/>
</dbReference>
<dbReference type="EMBL" id="JADOUF010000001">
    <property type="protein sequence ID" value="MBG6136697.1"/>
    <property type="molecule type" value="Genomic_DNA"/>
</dbReference>
<dbReference type="Pfam" id="PF04029">
    <property type="entry name" value="2-ph_phosp"/>
    <property type="match status" value="1"/>
</dbReference>
<dbReference type="Proteomes" id="UP000622552">
    <property type="component" value="Unassembled WGS sequence"/>
</dbReference>
<dbReference type="GO" id="GO:0050532">
    <property type="term" value="F:2-phosphosulfolactate phosphatase activity"/>
    <property type="evidence" value="ECO:0007669"/>
    <property type="project" value="InterPro"/>
</dbReference>
<organism evidence="2 3">
    <name type="scientific">Longispora fulva</name>
    <dbReference type="NCBI Taxonomy" id="619741"/>
    <lineage>
        <taxon>Bacteria</taxon>
        <taxon>Bacillati</taxon>
        <taxon>Actinomycetota</taxon>
        <taxon>Actinomycetes</taxon>
        <taxon>Micromonosporales</taxon>
        <taxon>Micromonosporaceae</taxon>
        <taxon>Longispora</taxon>
    </lineage>
</organism>
<evidence type="ECO:0000313" key="3">
    <source>
        <dbReference type="Proteomes" id="UP000622552"/>
    </source>
</evidence>
<evidence type="ECO:0000313" key="2">
    <source>
        <dbReference type="EMBL" id="MBG6136697.1"/>
    </source>
</evidence>
<keyword evidence="2" id="KW-0378">Hydrolase</keyword>